<evidence type="ECO:0000256" key="3">
    <source>
        <dbReference type="ARBA" id="ARBA00023143"/>
    </source>
</evidence>
<feature type="domain" description="Flagellin C-terminal" evidence="5">
    <location>
        <begin position="297"/>
        <end position="374"/>
    </location>
</feature>
<dbReference type="Pfam" id="PF00700">
    <property type="entry name" value="Flagellin_C"/>
    <property type="match status" value="1"/>
</dbReference>
<dbReference type="EMBL" id="MJEH01000033">
    <property type="protein sequence ID" value="OEH92200.1"/>
    <property type="molecule type" value="Genomic_DNA"/>
</dbReference>
<evidence type="ECO:0000259" key="5">
    <source>
        <dbReference type="Pfam" id="PF00700"/>
    </source>
</evidence>
<dbReference type="STRING" id="1305675.BFG57_02710"/>
<proteinExistence type="inferred from homology"/>
<organism evidence="6 7">
    <name type="scientific">Bacillus solimangrovi</name>
    <dbReference type="NCBI Taxonomy" id="1305675"/>
    <lineage>
        <taxon>Bacteria</taxon>
        <taxon>Bacillati</taxon>
        <taxon>Bacillota</taxon>
        <taxon>Bacilli</taxon>
        <taxon>Bacillales</taxon>
        <taxon>Bacillaceae</taxon>
        <taxon>Bacillus</taxon>
    </lineage>
</organism>
<comment type="caution">
    <text evidence="6">The sequence shown here is derived from an EMBL/GenBank/DDBJ whole genome shotgun (WGS) entry which is preliminary data.</text>
</comment>
<dbReference type="GO" id="GO:0071973">
    <property type="term" value="P:bacterial-type flagellum-dependent cell motility"/>
    <property type="evidence" value="ECO:0007669"/>
    <property type="project" value="InterPro"/>
</dbReference>
<feature type="domain" description="Flagellin N-terminal" evidence="4">
    <location>
        <begin position="6"/>
        <end position="140"/>
    </location>
</feature>
<dbReference type="InterPro" id="IPR046358">
    <property type="entry name" value="Flagellin_C"/>
</dbReference>
<dbReference type="InterPro" id="IPR013384">
    <property type="entry name" value="Flagell_FlgL"/>
</dbReference>
<sequence length="381" mass="42786">MRVTQSMLTNSNLTYISNNYERLGKVQDQLNTGKKITKPSDDPVVAMKGMRYRSEVVEIEQFQRNLTEGYSWMDNADQALGEAGDILNRVRELVTQAANDSYTEEDRANIAKEINQLKQHLADIADTKVGNKYIFNGTNTSESPINEAFMDIEYGEFATDLDLGNGNQYVMTYQGKPYSFKEVSGTEFTFEAPDSQRITIDRASDEIVHTFEELPNGSSTPFEVNESISSDQLVFTSQDAVSRNTQDVEIEVMKGVTIPINVRAQEAFSQEMFGLMTSIEKMLVNTTTEASDLDESLDQIDDVLNGVVNTRAELGARQNRIEMVEARLSTQEIVAKKTVSENEDIDFEKAIMDLQTQESLHRVALAAGARIIQPTLMDFLR</sequence>
<dbReference type="Gene3D" id="1.20.1330.10">
    <property type="entry name" value="f41 fragment of flagellin, N-terminal domain"/>
    <property type="match status" value="1"/>
</dbReference>
<comment type="subcellular location">
    <subcellularLocation>
        <location evidence="1">Bacterial flagellum</location>
    </subcellularLocation>
</comment>
<protein>
    <recommendedName>
        <fullName evidence="8">Flagellar hook-associated protein 3</fullName>
    </recommendedName>
</protein>
<dbReference type="PANTHER" id="PTHR42792">
    <property type="entry name" value="FLAGELLIN"/>
    <property type="match status" value="1"/>
</dbReference>
<keyword evidence="3" id="KW-0975">Bacterial flagellum</keyword>
<evidence type="ECO:0000259" key="4">
    <source>
        <dbReference type="Pfam" id="PF00669"/>
    </source>
</evidence>
<evidence type="ECO:0000256" key="2">
    <source>
        <dbReference type="ARBA" id="ARBA00005709"/>
    </source>
</evidence>
<keyword evidence="7" id="KW-1185">Reference proteome</keyword>
<accession>A0A1E5LDR8</accession>
<dbReference type="OrthoDB" id="9758307at2"/>
<evidence type="ECO:0008006" key="8">
    <source>
        <dbReference type="Google" id="ProtNLM"/>
    </source>
</evidence>
<gene>
    <name evidence="6" type="ORF">BFG57_02710</name>
</gene>
<dbReference type="NCBIfam" id="TIGR02550">
    <property type="entry name" value="flagell_flgL"/>
    <property type="match status" value="1"/>
</dbReference>
<dbReference type="InterPro" id="IPR001029">
    <property type="entry name" value="Flagellin_N"/>
</dbReference>
<dbReference type="Pfam" id="PF00669">
    <property type="entry name" value="Flagellin_N"/>
    <property type="match status" value="1"/>
</dbReference>
<evidence type="ECO:0000313" key="6">
    <source>
        <dbReference type="EMBL" id="OEH92200.1"/>
    </source>
</evidence>
<evidence type="ECO:0000313" key="7">
    <source>
        <dbReference type="Proteomes" id="UP000095209"/>
    </source>
</evidence>
<dbReference type="PANTHER" id="PTHR42792:SF1">
    <property type="entry name" value="FLAGELLAR HOOK-ASSOCIATED PROTEIN 3"/>
    <property type="match status" value="1"/>
</dbReference>
<evidence type="ECO:0000256" key="1">
    <source>
        <dbReference type="ARBA" id="ARBA00004365"/>
    </source>
</evidence>
<dbReference type="InterPro" id="IPR001492">
    <property type="entry name" value="Flagellin"/>
</dbReference>
<dbReference type="Proteomes" id="UP000095209">
    <property type="component" value="Unassembled WGS sequence"/>
</dbReference>
<dbReference type="RefSeq" id="WP_069717741.1">
    <property type="nucleotide sequence ID" value="NZ_MJEH01000033.1"/>
</dbReference>
<dbReference type="GO" id="GO:0009424">
    <property type="term" value="C:bacterial-type flagellum hook"/>
    <property type="evidence" value="ECO:0007669"/>
    <property type="project" value="InterPro"/>
</dbReference>
<dbReference type="GO" id="GO:0005198">
    <property type="term" value="F:structural molecule activity"/>
    <property type="evidence" value="ECO:0007669"/>
    <property type="project" value="InterPro"/>
</dbReference>
<dbReference type="AlphaFoldDB" id="A0A1E5LDR8"/>
<comment type="similarity">
    <text evidence="2">Belongs to the bacterial flagellin family.</text>
</comment>
<reference evidence="6 7" key="1">
    <citation type="submission" date="2016-08" db="EMBL/GenBank/DDBJ databases">
        <title>Genome of Bacillus solimangrovi GH2-4.</title>
        <authorList>
            <person name="Lim S."/>
            <person name="Kim B.-C."/>
        </authorList>
    </citation>
    <scope>NUCLEOTIDE SEQUENCE [LARGE SCALE GENOMIC DNA]</scope>
    <source>
        <strain evidence="6 7">GH2-4</strain>
    </source>
</reference>
<name>A0A1E5LDR8_9BACI</name>
<dbReference type="SUPFAM" id="SSF64518">
    <property type="entry name" value="Phase 1 flagellin"/>
    <property type="match status" value="1"/>
</dbReference>